<dbReference type="AlphaFoldDB" id="A0A0R0CI87"/>
<keyword evidence="3" id="KW-1185">Reference proteome</keyword>
<dbReference type="OrthoDB" id="5795476at2"/>
<dbReference type="RefSeq" id="WP_057658332.1">
    <property type="nucleotide sequence ID" value="NZ_LDJL01000009.1"/>
</dbReference>
<sequence length="211" mass="22705">MNAFRYLLPLVLLSCGACSIIGGGERDNISIYSPEVSVKTDPAWPTVSWSLVVARPTAARVIDSPRIMVRPAPGELQIYKGAAWSQPATHMVQDAVLQTLEDSGRIGAVANSETGILGDYKLVMDVRRFEADYAGNTIPDAVIELNAKLVRINGQRVVASRTFQVAQTAASTQTAQVADAFTLALEKLTPEIVGWTLNSGQNDTLAHPVTR</sequence>
<dbReference type="Proteomes" id="UP000052052">
    <property type="component" value="Unassembled WGS sequence"/>
</dbReference>
<name>A0A0R0CI87_9GAMM</name>
<dbReference type="EMBL" id="LDJL01000009">
    <property type="protein sequence ID" value="KRG69629.1"/>
    <property type="molecule type" value="Genomic_DNA"/>
</dbReference>
<evidence type="ECO:0000313" key="3">
    <source>
        <dbReference type="Proteomes" id="UP000052052"/>
    </source>
</evidence>
<dbReference type="STRING" id="344882.ABB29_09175"/>
<accession>A0A0R0CI87</accession>
<dbReference type="PATRIC" id="fig|344882.3.peg.3193"/>
<organism evidence="2 3">
    <name type="scientific">Pseudoxanthomonas dokdonensis</name>
    <dbReference type="NCBI Taxonomy" id="344882"/>
    <lineage>
        <taxon>Bacteria</taxon>
        <taxon>Pseudomonadati</taxon>
        <taxon>Pseudomonadota</taxon>
        <taxon>Gammaproteobacteria</taxon>
        <taxon>Lysobacterales</taxon>
        <taxon>Lysobacteraceae</taxon>
        <taxon>Pseudoxanthomonas</taxon>
    </lineage>
</organism>
<evidence type="ECO:0000313" key="2">
    <source>
        <dbReference type="EMBL" id="KRG69629.1"/>
    </source>
</evidence>
<protein>
    <submittedName>
        <fullName evidence="2">ABC transporter</fullName>
    </submittedName>
</protein>
<comment type="caution">
    <text evidence="2">The sequence shown here is derived from an EMBL/GenBank/DDBJ whole genome shotgun (WGS) entry which is preliminary data.</text>
</comment>
<reference evidence="2 3" key="1">
    <citation type="submission" date="2015-05" db="EMBL/GenBank/DDBJ databases">
        <title>Genome sequencing and analysis of members of genus Stenotrophomonas.</title>
        <authorList>
            <person name="Patil P.P."/>
            <person name="Midha S."/>
            <person name="Patil P.B."/>
        </authorList>
    </citation>
    <scope>NUCLEOTIDE SEQUENCE [LARGE SCALE GENOMIC DNA]</scope>
    <source>
        <strain evidence="2 3">DSM 21858</strain>
    </source>
</reference>
<proteinExistence type="predicted"/>
<dbReference type="SUPFAM" id="SSF159594">
    <property type="entry name" value="XCC0632-like"/>
    <property type="match status" value="1"/>
</dbReference>
<dbReference type="Gene3D" id="3.40.50.10610">
    <property type="entry name" value="ABC-type transport auxiliary lipoprotein component"/>
    <property type="match status" value="1"/>
</dbReference>
<dbReference type="InterPro" id="IPR005586">
    <property type="entry name" value="ABC_trans_aux"/>
</dbReference>
<feature type="domain" description="ABC-type transport auxiliary lipoprotein component" evidence="1">
    <location>
        <begin position="34"/>
        <end position="192"/>
    </location>
</feature>
<evidence type="ECO:0000259" key="1">
    <source>
        <dbReference type="Pfam" id="PF03886"/>
    </source>
</evidence>
<dbReference type="Pfam" id="PF03886">
    <property type="entry name" value="ABC_trans_aux"/>
    <property type="match status" value="1"/>
</dbReference>
<gene>
    <name evidence="2" type="ORF">ABB29_09175</name>
</gene>